<dbReference type="InterPro" id="IPR045851">
    <property type="entry name" value="AMP-bd_C_sf"/>
</dbReference>
<protein>
    <submittedName>
        <fullName evidence="6">Amino acid adenylation domain-containing protein</fullName>
    </submittedName>
</protein>
<keyword evidence="7" id="KW-1185">Reference proteome</keyword>
<dbReference type="PROSITE" id="PS50075">
    <property type="entry name" value="CARRIER"/>
    <property type="match status" value="1"/>
</dbReference>
<dbReference type="CDD" id="cd05930">
    <property type="entry name" value="A_NRPS"/>
    <property type="match status" value="1"/>
</dbReference>
<dbReference type="GO" id="GO:0008610">
    <property type="term" value="P:lipid biosynthetic process"/>
    <property type="evidence" value="ECO:0007669"/>
    <property type="project" value="UniProtKB-ARBA"/>
</dbReference>
<comment type="caution">
    <text evidence="6">The sequence shown here is derived from an EMBL/GenBank/DDBJ whole genome shotgun (WGS) entry which is preliminary data.</text>
</comment>
<proteinExistence type="predicted"/>
<dbReference type="GO" id="GO:0005737">
    <property type="term" value="C:cytoplasm"/>
    <property type="evidence" value="ECO:0007669"/>
    <property type="project" value="TreeGrafter"/>
</dbReference>
<evidence type="ECO:0000256" key="4">
    <source>
        <dbReference type="SAM" id="MobiDB-lite"/>
    </source>
</evidence>
<feature type="region of interest" description="Disordered" evidence="4">
    <location>
        <begin position="648"/>
        <end position="671"/>
    </location>
</feature>
<dbReference type="Gene3D" id="1.10.1200.10">
    <property type="entry name" value="ACP-like"/>
    <property type="match status" value="1"/>
</dbReference>
<feature type="region of interest" description="Disordered" evidence="4">
    <location>
        <begin position="1"/>
        <end position="47"/>
    </location>
</feature>
<dbReference type="GO" id="GO:0043041">
    <property type="term" value="P:amino acid activation for nonribosomal peptide biosynthetic process"/>
    <property type="evidence" value="ECO:0007669"/>
    <property type="project" value="TreeGrafter"/>
</dbReference>
<dbReference type="InterPro" id="IPR010071">
    <property type="entry name" value="AA_adenyl_dom"/>
</dbReference>
<dbReference type="InterPro" id="IPR001242">
    <property type="entry name" value="Condensation_dom"/>
</dbReference>
<dbReference type="InterPro" id="IPR009081">
    <property type="entry name" value="PP-bd_ACP"/>
</dbReference>
<dbReference type="Gene3D" id="3.30.559.10">
    <property type="entry name" value="Chloramphenicol acetyltransferase-like domain"/>
    <property type="match status" value="1"/>
</dbReference>
<dbReference type="Pfam" id="PF13193">
    <property type="entry name" value="AMP-binding_C"/>
    <property type="match status" value="1"/>
</dbReference>
<dbReference type="InterPro" id="IPR020806">
    <property type="entry name" value="PKS_PP-bd"/>
</dbReference>
<dbReference type="GO" id="GO:0044550">
    <property type="term" value="P:secondary metabolite biosynthetic process"/>
    <property type="evidence" value="ECO:0007669"/>
    <property type="project" value="TreeGrafter"/>
</dbReference>
<dbReference type="SUPFAM" id="SSF47336">
    <property type="entry name" value="ACP-like"/>
    <property type="match status" value="1"/>
</dbReference>
<name>A0A940M9K4_9ACTN</name>
<feature type="compositionally biased region" description="Low complexity" evidence="4">
    <location>
        <begin position="1131"/>
        <end position="1146"/>
    </location>
</feature>
<dbReference type="GO" id="GO:0003824">
    <property type="term" value="F:catalytic activity"/>
    <property type="evidence" value="ECO:0007669"/>
    <property type="project" value="InterPro"/>
</dbReference>
<dbReference type="SMART" id="SM00823">
    <property type="entry name" value="PKS_PP"/>
    <property type="match status" value="1"/>
</dbReference>
<dbReference type="RefSeq" id="WP_209338648.1">
    <property type="nucleotide sequence ID" value="NZ_JAGIQL010000011.1"/>
</dbReference>
<dbReference type="Proteomes" id="UP000670475">
    <property type="component" value="Unassembled WGS sequence"/>
</dbReference>
<dbReference type="InterPro" id="IPR036736">
    <property type="entry name" value="ACP-like_sf"/>
</dbReference>
<dbReference type="InterPro" id="IPR025110">
    <property type="entry name" value="AMP-bd_C"/>
</dbReference>
<dbReference type="Pfam" id="PF00550">
    <property type="entry name" value="PP-binding"/>
    <property type="match status" value="1"/>
</dbReference>
<sequence length="1155" mass="121810">MPTRPVDPSTARAGNRITPSGAPSTAPFEPVEPTPASTPRTSALPHTPLSSAQRALWLLDRMHPGSSQYNVPLAMRLRGPLDADALASALTRLAERHEILRTVFPLHGDEPYQRVRAEAHVPVEYVDLTGVPVGERDAACAAEIRRRAEEPFDLAAGPLLRASLVRTGAEEQVFGLFLHHIVCDGPSLHLLFDELDVFYRQAIGTGRDGTGAGEGGDAGLRVPRLAAQFADYAVKQREWAADERGIAWWLEHLAGAPSTLALPTDHPRPAVRSGRGATHCARLTGALVAECTALARRERATPFLVMTAAYAALLSRLTGARDLLVGTPVAGRSETEYEPLIGPFVNTVPLRVDLSGDPAFTHLVRRVRTATLQAAGHAGIPFETLVDRLRVARDPAVPPLVQAMLTFESEPLARPRLAGVDSELLQLFTDTAKFDFDLMIVKSADGSGDYDCCLTYDTDLFEAATVAAFCERFQALLTAVTRDPELPLHRLPLLTEAEARAAATEWNPEPAPRTAPLPPVHEQVAEQARIRPTAPAVSVTRAPGPGGERDAAGVEVTYAELDRRADDLARRLRAEGAGPGTVIGILLPRGAHLVTALLGVLKSGAAYTPLDVTHPAGHLARVTELAAVRHVLTDTENAARLRDLPVRPLLMDEPDAPDQADGADRADGTDQVIGTDGQAPGDLAYAIFTSGSTGVPKGVAVPHSALANHAIAVRDRFALTADDRVLQFAAAAFDVAAEEILPTLAAGGCVLPSPEPPPPAAELTGLLDAASATVANLPASYWQRWTAAIAGGTATAPITLRLLVVGSEPVDPAALATWSQYTGIPVINAYGLTETTITSLTHTTGDVPLGRPVPVGTPIDGVRAYVLDGDLQQLPPGATGELFIGGAGLARGYLGAPATTADRFLPDPFAPGPGARMHRTGDLARRHPDGTLEVVGRIDEQLKVRGYRIEPGGVEAALCTHPDVVQAAVTARPGSDGTPRLAGYVVTRSGAVPEDLRAHLAGRLPVHLVPGVLTHLPSLPLSTSGKVDRKALPDPAPAAPATTAGPAAVPGTDLERFLAGTWQDVLDLERVGIHDNFFDLGGTSFTLATVHGRLSDRLGRRLPLVSLYEHPTISALAGHLGTAGQDTAPSADRSAAADRLAAGRSRLGQRRRGRT</sequence>
<dbReference type="PANTHER" id="PTHR45527:SF1">
    <property type="entry name" value="FATTY ACID SYNTHASE"/>
    <property type="match status" value="1"/>
</dbReference>
<reference evidence="6" key="1">
    <citation type="submission" date="2021-03" db="EMBL/GenBank/DDBJ databases">
        <title>Whole genome sequence of Streptomyces bomunensis MMS17-BM035.</title>
        <authorList>
            <person name="Lee J.H."/>
        </authorList>
    </citation>
    <scope>NUCLEOTIDE SEQUENCE</scope>
    <source>
        <strain evidence="6">MMS17-BM035</strain>
    </source>
</reference>
<dbReference type="InterPro" id="IPR000873">
    <property type="entry name" value="AMP-dep_synth/lig_dom"/>
</dbReference>
<dbReference type="Pfam" id="PF00501">
    <property type="entry name" value="AMP-binding"/>
    <property type="match status" value="1"/>
</dbReference>
<evidence type="ECO:0000313" key="6">
    <source>
        <dbReference type="EMBL" id="MBP0456868.1"/>
    </source>
</evidence>
<dbReference type="CDD" id="cd19531">
    <property type="entry name" value="LCL_NRPS-like"/>
    <property type="match status" value="1"/>
</dbReference>
<evidence type="ECO:0000256" key="3">
    <source>
        <dbReference type="ARBA" id="ARBA00022553"/>
    </source>
</evidence>
<dbReference type="Gene3D" id="3.40.50.12780">
    <property type="entry name" value="N-terminal domain of ligase-like"/>
    <property type="match status" value="1"/>
</dbReference>
<dbReference type="Pfam" id="PF00668">
    <property type="entry name" value="Condensation"/>
    <property type="match status" value="1"/>
</dbReference>
<feature type="domain" description="Carrier" evidence="5">
    <location>
        <begin position="1049"/>
        <end position="1124"/>
    </location>
</feature>
<accession>A0A940M9K4</accession>
<comment type="cofactor">
    <cofactor evidence="1">
        <name>pantetheine 4'-phosphate</name>
        <dbReference type="ChEBI" id="CHEBI:47942"/>
    </cofactor>
</comment>
<keyword evidence="3" id="KW-0597">Phosphoprotein</keyword>
<organism evidence="6 7">
    <name type="scientific">Streptomyces montanisoli</name>
    <dbReference type="NCBI Taxonomy" id="2798581"/>
    <lineage>
        <taxon>Bacteria</taxon>
        <taxon>Bacillati</taxon>
        <taxon>Actinomycetota</taxon>
        <taxon>Actinomycetes</taxon>
        <taxon>Kitasatosporales</taxon>
        <taxon>Streptomycetaceae</taxon>
        <taxon>Streptomyces</taxon>
    </lineage>
</organism>
<dbReference type="Gene3D" id="3.30.300.30">
    <property type="match status" value="1"/>
</dbReference>
<dbReference type="Gene3D" id="3.30.559.30">
    <property type="entry name" value="Nonribosomal peptide synthetase, condensation domain"/>
    <property type="match status" value="1"/>
</dbReference>
<feature type="region of interest" description="Disordered" evidence="4">
    <location>
        <begin position="1024"/>
        <end position="1047"/>
    </location>
</feature>
<dbReference type="PANTHER" id="PTHR45527">
    <property type="entry name" value="NONRIBOSOMAL PEPTIDE SYNTHETASE"/>
    <property type="match status" value="1"/>
</dbReference>
<evidence type="ECO:0000313" key="7">
    <source>
        <dbReference type="Proteomes" id="UP000670475"/>
    </source>
</evidence>
<evidence type="ECO:0000256" key="2">
    <source>
        <dbReference type="ARBA" id="ARBA00022450"/>
    </source>
</evidence>
<keyword evidence="2" id="KW-0596">Phosphopantetheine</keyword>
<gene>
    <name evidence="6" type="ORF">JFN87_05020</name>
</gene>
<evidence type="ECO:0000256" key="1">
    <source>
        <dbReference type="ARBA" id="ARBA00001957"/>
    </source>
</evidence>
<dbReference type="NCBIfam" id="TIGR01733">
    <property type="entry name" value="AA-adenyl-dom"/>
    <property type="match status" value="1"/>
</dbReference>
<feature type="region of interest" description="Disordered" evidence="4">
    <location>
        <begin position="1120"/>
        <end position="1155"/>
    </location>
</feature>
<dbReference type="GO" id="GO:0017000">
    <property type="term" value="P:antibiotic biosynthetic process"/>
    <property type="evidence" value="ECO:0007669"/>
    <property type="project" value="UniProtKB-ARBA"/>
</dbReference>
<dbReference type="InterPro" id="IPR023213">
    <property type="entry name" value="CAT-like_dom_sf"/>
</dbReference>
<dbReference type="AlphaFoldDB" id="A0A940M9K4"/>
<dbReference type="SUPFAM" id="SSF52777">
    <property type="entry name" value="CoA-dependent acyltransferases"/>
    <property type="match status" value="2"/>
</dbReference>
<dbReference type="GO" id="GO:0031177">
    <property type="term" value="F:phosphopantetheine binding"/>
    <property type="evidence" value="ECO:0007669"/>
    <property type="project" value="InterPro"/>
</dbReference>
<evidence type="ECO:0000259" key="5">
    <source>
        <dbReference type="PROSITE" id="PS50075"/>
    </source>
</evidence>
<dbReference type="EMBL" id="JAGIQL010000011">
    <property type="protein sequence ID" value="MBP0456868.1"/>
    <property type="molecule type" value="Genomic_DNA"/>
</dbReference>
<dbReference type="InterPro" id="IPR042099">
    <property type="entry name" value="ANL_N_sf"/>
</dbReference>
<dbReference type="SUPFAM" id="SSF56801">
    <property type="entry name" value="Acetyl-CoA synthetase-like"/>
    <property type="match status" value="1"/>
</dbReference>